<proteinExistence type="predicted"/>
<dbReference type="RefSeq" id="WP_011713321.1">
    <property type="nucleotide sequence ID" value="NC_008576.1"/>
</dbReference>
<organism evidence="1 2">
    <name type="scientific">Magnetococcus marinus (strain ATCC BAA-1437 / JCM 17883 / MC-1)</name>
    <dbReference type="NCBI Taxonomy" id="156889"/>
    <lineage>
        <taxon>Bacteria</taxon>
        <taxon>Pseudomonadati</taxon>
        <taxon>Pseudomonadota</taxon>
        <taxon>Magnetococcia</taxon>
        <taxon>Magnetococcales</taxon>
        <taxon>Magnetococcaceae</taxon>
        <taxon>Magnetococcus</taxon>
    </lineage>
</organism>
<reference evidence="1 2" key="2">
    <citation type="journal article" date="2012" name="Int. J. Syst. Evol. Microbiol.">
        <title>Magnetococcus marinus gen. nov., sp. nov., a marine, magnetotactic bacterium that represents a novel lineage (Magnetococcaceae fam. nov.; Magnetococcales ord. nov.) at the base of the Alphaproteobacteria.</title>
        <authorList>
            <person name="Bazylinski D.A."/>
            <person name="Williams T.J."/>
            <person name="Lefevre C.T."/>
            <person name="Berg R.J."/>
            <person name="Zhang C.L."/>
            <person name="Bowser S.S."/>
            <person name="Dean A.J."/>
            <person name="Beveridge T.J."/>
        </authorList>
    </citation>
    <scope>NUCLEOTIDE SEQUENCE [LARGE SCALE GENOMIC DNA]</scope>
    <source>
        <strain evidence="2">ATCC BAA-1437 / JCM 17883 / MC-1</strain>
    </source>
</reference>
<name>A0L880_MAGMM</name>
<gene>
    <name evidence="1" type="ordered locus">Mmc1_1664</name>
</gene>
<reference evidence="2" key="1">
    <citation type="journal article" date="2009" name="Appl. Environ. Microbiol.">
        <title>Complete genome sequence of the chemolithoautotrophic marine magnetotactic coccus strain MC-1.</title>
        <authorList>
            <person name="Schubbe S."/>
            <person name="Williams T.J."/>
            <person name="Xie G."/>
            <person name="Kiss H.E."/>
            <person name="Brettin T.S."/>
            <person name="Martinez D."/>
            <person name="Ross C.A."/>
            <person name="Schuler D."/>
            <person name="Cox B.L."/>
            <person name="Nealson K.H."/>
            <person name="Bazylinski D.A."/>
        </authorList>
    </citation>
    <scope>NUCLEOTIDE SEQUENCE [LARGE SCALE GENOMIC DNA]</scope>
    <source>
        <strain evidence="2">ATCC BAA-1437 / JCM 17883 / MC-1</strain>
    </source>
</reference>
<sequence length="100" mass="11357">MNRESVAMVTLDNYPKIHNWLAERFSGYRINVEAWVVAGFHQLPTSPTPAAVLLLERWIDTFLPERLRVQLVLDLDHGARASSMGCSLVHGAFSEEHLRT</sequence>
<keyword evidence="2" id="KW-1185">Reference proteome</keyword>
<accession>A0L880</accession>
<dbReference type="Proteomes" id="UP000002586">
    <property type="component" value="Chromosome"/>
</dbReference>
<dbReference type="AlphaFoldDB" id="A0L880"/>
<evidence type="ECO:0000313" key="2">
    <source>
        <dbReference type="Proteomes" id="UP000002586"/>
    </source>
</evidence>
<dbReference type="KEGG" id="mgm:Mmc1_1664"/>
<dbReference type="STRING" id="156889.Mmc1_1664"/>
<protein>
    <submittedName>
        <fullName evidence="1">Uncharacterized protein</fullName>
    </submittedName>
</protein>
<evidence type="ECO:0000313" key="1">
    <source>
        <dbReference type="EMBL" id="ABK44173.1"/>
    </source>
</evidence>
<dbReference type="EMBL" id="CP000471">
    <property type="protein sequence ID" value="ABK44173.1"/>
    <property type="molecule type" value="Genomic_DNA"/>
</dbReference>
<dbReference type="HOGENOM" id="CLU_2302471_0_0_5"/>